<dbReference type="GO" id="GO:0009318">
    <property type="term" value="C:exodeoxyribonuclease VII complex"/>
    <property type="evidence" value="ECO:0007669"/>
    <property type="project" value="UniProtKB-UniRule"/>
</dbReference>
<dbReference type="HAMAP" id="MF_00378">
    <property type="entry name" value="Exonuc_7_L"/>
    <property type="match status" value="1"/>
</dbReference>
<dbReference type="EC" id="3.1.11.6" evidence="5"/>
<comment type="catalytic activity">
    <reaction evidence="5 6">
        <text>Exonucleolytic cleavage in either 5'- to 3'- or 3'- to 5'-direction to yield nucleoside 5'-phosphates.</text>
        <dbReference type="EC" id="3.1.11.6"/>
    </reaction>
</comment>
<sequence length="456" mass="51180">MGFFFEAPVAREDTPRIWKIGELVAEARAHIERRFAELRVEGEISNLRAAPSGHLYFTLKDGEAQLPAVFFRRQASLLRFRPQDGMQVLLRGRLTIYEQRGQMQMVGETMEPLGAGSLQVAFEQLKAKLKARGLFEAERKRPLPAYPRCVGIVTSPTGAVIRDFLNIVQRRHAALQVLLYPATVQGEGAAAEVAAGIAYFNRTREVDAIVIARGGGSLEDLAPFNTELLAEAIAASELPVVSAVGHETDFTIADFVADLRAPTPSAAAELITAAQHRVEEDLSALSQRLERAMRFRMMQARHGFDRVRVEQMTVRMMDALHRRQQKLDELGTSAELAIRGRLQQKRERLLHAQNALARQDVVHRLHPMRERLERQCSALERAAQHYLSHRQERLHGLEGKLRALSPMGVLERGYALVFDRQGRLVKSVDSLKSNEEMTTRLADGNVTSTIRHLNKA</sequence>
<keyword evidence="4 5" id="KW-0269">Exonuclease</keyword>
<comment type="caution">
    <text evidence="9">The sequence shown here is derived from an EMBL/GenBank/DDBJ whole genome shotgun (WGS) entry which is preliminary data.</text>
</comment>
<evidence type="ECO:0000256" key="3">
    <source>
        <dbReference type="ARBA" id="ARBA00022801"/>
    </source>
</evidence>
<comment type="subunit">
    <text evidence="5">Heterooligomer composed of large and small subunits.</text>
</comment>
<dbReference type="InterPro" id="IPR020579">
    <property type="entry name" value="Exonuc_VII_lsu_C"/>
</dbReference>
<comment type="function">
    <text evidence="5">Bidirectionally degrades single-stranded DNA into large acid-insoluble oligonucleotides, which are then degraded further into small acid-soluble oligonucleotides.</text>
</comment>
<dbReference type="InterPro" id="IPR003753">
    <property type="entry name" value="Exonuc_VII_L"/>
</dbReference>
<dbReference type="PANTHER" id="PTHR30008">
    <property type="entry name" value="EXODEOXYRIBONUCLEASE 7 LARGE SUBUNIT"/>
    <property type="match status" value="1"/>
</dbReference>
<dbReference type="PANTHER" id="PTHR30008:SF0">
    <property type="entry name" value="EXODEOXYRIBONUCLEASE 7 LARGE SUBUNIT"/>
    <property type="match status" value="1"/>
</dbReference>
<dbReference type="Pfam" id="PF02601">
    <property type="entry name" value="Exonuc_VII_L"/>
    <property type="match status" value="1"/>
</dbReference>
<feature type="domain" description="OB-fold nucleic acid binding" evidence="8">
    <location>
        <begin position="19"/>
        <end position="111"/>
    </location>
</feature>
<evidence type="ECO:0000313" key="9">
    <source>
        <dbReference type="EMBL" id="HGY94093.1"/>
    </source>
</evidence>
<keyword evidence="3 5" id="KW-0378">Hydrolase</keyword>
<feature type="domain" description="Exonuclease VII large subunit C-terminal" evidence="7">
    <location>
        <begin position="134"/>
        <end position="448"/>
    </location>
</feature>
<organism evidence="9">
    <name type="scientific">Acidobacterium capsulatum</name>
    <dbReference type="NCBI Taxonomy" id="33075"/>
    <lineage>
        <taxon>Bacteria</taxon>
        <taxon>Pseudomonadati</taxon>
        <taxon>Acidobacteriota</taxon>
        <taxon>Terriglobia</taxon>
        <taxon>Terriglobales</taxon>
        <taxon>Acidobacteriaceae</taxon>
        <taxon>Acidobacterium</taxon>
    </lineage>
</organism>
<dbReference type="GO" id="GO:0006308">
    <property type="term" value="P:DNA catabolic process"/>
    <property type="evidence" value="ECO:0007669"/>
    <property type="project" value="UniProtKB-UniRule"/>
</dbReference>
<dbReference type="AlphaFoldDB" id="A0A7V5CSS2"/>
<dbReference type="InterPro" id="IPR025824">
    <property type="entry name" value="OB-fold_nuc-bd_dom"/>
</dbReference>
<comment type="similarity">
    <text evidence="5 6">Belongs to the XseA family.</text>
</comment>
<evidence type="ECO:0000256" key="6">
    <source>
        <dbReference type="RuleBase" id="RU004355"/>
    </source>
</evidence>
<accession>A0A7V5CSS2</accession>
<evidence type="ECO:0000256" key="2">
    <source>
        <dbReference type="ARBA" id="ARBA00022722"/>
    </source>
</evidence>
<dbReference type="NCBIfam" id="TIGR00237">
    <property type="entry name" value="xseA"/>
    <property type="match status" value="1"/>
</dbReference>
<comment type="subcellular location">
    <subcellularLocation>
        <location evidence="5 6">Cytoplasm</location>
    </subcellularLocation>
</comment>
<evidence type="ECO:0000256" key="1">
    <source>
        <dbReference type="ARBA" id="ARBA00022490"/>
    </source>
</evidence>
<evidence type="ECO:0000259" key="7">
    <source>
        <dbReference type="Pfam" id="PF02601"/>
    </source>
</evidence>
<dbReference type="GO" id="GO:0008855">
    <property type="term" value="F:exodeoxyribonuclease VII activity"/>
    <property type="evidence" value="ECO:0007669"/>
    <property type="project" value="UniProtKB-UniRule"/>
</dbReference>
<dbReference type="EMBL" id="DTKL01000030">
    <property type="protein sequence ID" value="HGY94093.1"/>
    <property type="molecule type" value="Genomic_DNA"/>
</dbReference>
<dbReference type="GO" id="GO:0005737">
    <property type="term" value="C:cytoplasm"/>
    <property type="evidence" value="ECO:0007669"/>
    <property type="project" value="UniProtKB-SubCell"/>
</dbReference>
<evidence type="ECO:0000256" key="5">
    <source>
        <dbReference type="HAMAP-Rule" id="MF_00378"/>
    </source>
</evidence>
<reference evidence="9" key="1">
    <citation type="journal article" date="2020" name="mSystems">
        <title>Genome- and Community-Level Interaction Insights into Carbon Utilization and Element Cycling Functions of Hydrothermarchaeota in Hydrothermal Sediment.</title>
        <authorList>
            <person name="Zhou Z."/>
            <person name="Liu Y."/>
            <person name="Xu W."/>
            <person name="Pan J."/>
            <person name="Luo Z.H."/>
            <person name="Li M."/>
        </authorList>
    </citation>
    <scope>NUCLEOTIDE SEQUENCE [LARGE SCALE GENOMIC DNA]</scope>
    <source>
        <strain evidence="9">SpSt-855</strain>
    </source>
</reference>
<dbReference type="Pfam" id="PF13742">
    <property type="entry name" value="tRNA_anti_2"/>
    <property type="match status" value="1"/>
</dbReference>
<evidence type="ECO:0000256" key="4">
    <source>
        <dbReference type="ARBA" id="ARBA00022839"/>
    </source>
</evidence>
<proteinExistence type="inferred from homology"/>
<name>A0A7V5CSS2_9BACT</name>
<keyword evidence="2 5" id="KW-0540">Nuclease</keyword>
<evidence type="ECO:0000259" key="8">
    <source>
        <dbReference type="Pfam" id="PF13742"/>
    </source>
</evidence>
<gene>
    <name evidence="5" type="primary">xseA</name>
    <name evidence="9" type="ORF">ENW50_05335</name>
</gene>
<dbReference type="CDD" id="cd04489">
    <property type="entry name" value="ExoVII_LU_OBF"/>
    <property type="match status" value="1"/>
</dbReference>
<keyword evidence="1 5" id="KW-0963">Cytoplasm</keyword>
<dbReference type="GO" id="GO:0003676">
    <property type="term" value="F:nucleic acid binding"/>
    <property type="evidence" value="ECO:0007669"/>
    <property type="project" value="InterPro"/>
</dbReference>
<protein>
    <recommendedName>
        <fullName evidence="5">Exodeoxyribonuclease 7 large subunit</fullName>
        <ecNumber evidence="5">3.1.11.6</ecNumber>
    </recommendedName>
    <alternativeName>
        <fullName evidence="5">Exodeoxyribonuclease VII large subunit</fullName>
        <shortName evidence="5">Exonuclease VII large subunit</shortName>
    </alternativeName>
</protein>